<gene>
    <name evidence="3" type="ORF">BD410DRAFT_278208</name>
</gene>
<name>A0A4Y7PFP2_9AGAM</name>
<sequence>MTRTATASTVLAYDAILNLPDELEYIWGSTWSVGKVLYVAGRYPVLALFLFNEVYTLGDWGFYPFVVFFVLNKRSELTCHSSIVVVNVRTWISWIPSFPLQITLSLRTLAIWGGDRKAAVVLGVAAATYNISVLVSYILLTIQLPNVQTIPERQGGLMKLGFGTLMFYDGVMFILILMKIVQGGRETRAKILTILFRDGVIYYAVILALNAANLMVATSSTAFDFTLVGPLVPTLLVAQSIGASHIILNLRKHAYASQALPSIQLSSIRYQERRTIMDEFRFSEPTAPDDIDLTEFERDQ</sequence>
<accession>A0A4Y7PFP2</accession>
<reference evidence="3 4" key="1">
    <citation type="submission" date="2018-06" db="EMBL/GenBank/DDBJ databases">
        <title>A transcriptomic atlas of mushroom development highlights an independent origin of complex multicellularity.</title>
        <authorList>
            <consortium name="DOE Joint Genome Institute"/>
            <person name="Krizsan K."/>
            <person name="Almasi E."/>
            <person name="Merenyi Z."/>
            <person name="Sahu N."/>
            <person name="Viragh M."/>
            <person name="Koszo T."/>
            <person name="Mondo S."/>
            <person name="Kiss B."/>
            <person name="Balint B."/>
            <person name="Kues U."/>
            <person name="Barry K."/>
            <person name="Hegedus J.C."/>
            <person name="Henrissat B."/>
            <person name="Johnson J."/>
            <person name="Lipzen A."/>
            <person name="Ohm R."/>
            <person name="Nagy I."/>
            <person name="Pangilinan J."/>
            <person name="Yan J."/>
            <person name="Xiong Y."/>
            <person name="Grigoriev I.V."/>
            <person name="Hibbett D.S."/>
            <person name="Nagy L.G."/>
        </authorList>
    </citation>
    <scope>NUCLEOTIDE SEQUENCE [LARGE SCALE GENOMIC DNA]</scope>
    <source>
        <strain evidence="3 4">SZMC22713</strain>
    </source>
</reference>
<feature type="domain" description="DUF6533" evidence="2">
    <location>
        <begin position="7"/>
        <end position="46"/>
    </location>
</feature>
<organism evidence="3 4">
    <name type="scientific">Rickenella mellea</name>
    <dbReference type="NCBI Taxonomy" id="50990"/>
    <lineage>
        <taxon>Eukaryota</taxon>
        <taxon>Fungi</taxon>
        <taxon>Dikarya</taxon>
        <taxon>Basidiomycota</taxon>
        <taxon>Agaricomycotina</taxon>
        <taxon>Agaricomycetes</taxon>
        <taxon>Hymenochaetales</taxon>
        <taxon>Rickenellaceae</taxon>
        <taxon>Rickenella</taxon>
    </lineage>
</organism>
<feature type="transmembrane region" description="Helical" evidence="1">
    <location>
        <begin position="45"/>
        <end position="71"/>
    </location>
</feature>
<keyword evidence="1" id="KW-1133">Transmembrane helix</keyword>
<dbReference type="OrthoDB" id="3251775at2759"/>
<feature type="transmembrane region" description="Helical" evidence="1">
    <location>
        <begin position="225"/>
        <end position="248"/>
    </location>
</feature>
<protein>
    <recommendedName>
        <fullName evidence="2">DUF6533 domain-containing protein</fullName>
    </recommendedName>
</protein>
<evidence type="ECO:0000313" key="4">
    <source>
        <dbReference type="Proteomes" id="UP000294933"/>
    </source>
</evidence>
<keyword evidence="4" id="KW-1185">Reference proteome</keyword>
<feature type="transmembrane region" description="Helical" evidence="1">
    <location>
        <begin position="160"/>
        <end position="180"/>
    </location>
</feature>
<dbReference type="VEuPathDB" id="FungiDB:BD410DRAFT_278208"/>
<dbReference type="InterPro" id="IPR045340">
    <property type="entry name" value="DUF6533"/>
</dbReference>
<evidence type="ECO:0000313" key="3">
    <source>
        <dbReference type="EMBL" id="TDL14145.1"/>
    </source>
</evidence>
<evidence type="ECO:0000259" key="2">
    <source>
        <dbReference type="Pfam" id="PF20151"/>
    </source>
</evidence>
<dbReference type="Pfam" id="PF20151">
    <property type="entry name" value="DUF6533"/>
    <property type="match status" value="1"/>
</dbReference>
<dbReference type="AlphaFoldDB" id="A0A4Y7PFP2"/>
<dbReference type="EMBL" id="ML170383">
    <property type="protein sequence ID" value="TDL14145.1"/>
    <property type="molecule type" value="Genomic_DNA"/>
</dbReference>
<feature type="transmembrane region" description="Helical" evidence="1">
    <location>
        <begin position="119"/>
        <end position="140"/>
    </location>
</feature>
<feature type="transmembrane region" description="Helical" evidence="1">
    <location>
        <begin position="200"/>
        <end position="219"/>
    </location>
</feature>
<evidence type="ECO:0000256" key="1">
    <source>
        <dbReference type="SAM" id="Phobius"/>
    </source>
</evidence>
<feature type="transmembrane region" description="Helical" evidence="1">
    <location>
        <begin position="91"/>
        <end position="112"/>
    </location>
</feature>
<dbReference type="Proteomes" id="UP000294933">
    <property type="component" value="Unassembled WGS sequence"/>
</dbReference>
<keyword evidence="1" id="KW-0812">Transmembrane</keyword>
<proteinExistence type="predicted"/>
<keyword evidence="1" id="KW-0472">Membrane</keyword>